<dbReference type="EMBL" id="QXGM01000002">
    <property type="protein sequence ID" value="RSX55037.1"/>
    <property type="molecule type" value="Genomic_DNA"/>
</dbReference>
<dbReference type="RefSeq" id="WP_125963724.1">
    <property type="nucleotide sequence ID" value="NZ_QXGM01000002.1"/>
</dbReference>
<evidence type="ECO:0000313" key="5">
    <source>
        <dbReference type="Proteomes" id="UP000287609"/>
    </source>
</evidence>
<dbReference type="InterPro" id="IPR018702">
    <property type="entry name" value="DUF2207"/>
</dbReference>
<feature type="domain" description="DUF2207" evidence="2">
    <location>
        <begin position="44"/>
        <end position="286"/>
    </location>
</feature>
<comment type="caution">
    <text evidence="4">The sequence shown here is derived from an EMBL/GenBank/DDBJ whole genome shotgun (WGS) entry which is preliminary data.</text>
</comment>
<name>A0A430FQC9_9BIFI</name>
<proteinExistence type="predicted"/>
<evidence type="ECO:0000259" key="2">
    <source>
        <dbReference type="Pfam" id="PF09972"/>
    </source>
</evidence>
<evidence type="ECO:0000313" key="4">
    <source>
        <dbReference type="EMBL" id="RSX55037.1"/>
    </source>
</evidence>
<protein>
    <recommendedName>
        <fullName evidence="6">DUF2207 domain-containing protein</fullName>
    </recommendedName>
</protein>
<evidence type="ECO:0000256" key="1">
    <source>
        <dbReference type="SAM" id="Phobius"/>
    </source>
</evidence>
<dbReference type="AlphaFoldDB" id="A0A430FQC9"/>
<reference evidence="4 5" key="1">
    <citation type="submission" date="2018-09" db="EMBL/GenBank/DDBJ databases">
        <title>Characterization of the phylogenetic diversity of five novel species belonging to the genus Bifidobacterium.</title>
        <authorList>
            <person name="Lugli G.A."/>
            <person name="Duranti S."/>
            <person name="Milani C."/>
        </authorList>
    </citation>
    <scope>NUCLEOTIDE SEQUENCE [LARGE SCALE GENOMIC DNA]</scope>
    <source>
        <strain evidence="4 5">2036B</strain>
    </source>
</reference>
<evidence type="ECO:0008006" key="6">
    <source>
        <dbReference type="Google" id="ProtNLM"/>
    </source>
</evidence>
<dbReference type="OrthoDB" id="3223373at2"/>
<feature type="transmembrane region" description="Helical" evidence="1">
    <location>
        <begin position="329"/>
        <end position="348"/>
    </location>
</feature>
<keyword evidence="1" id="KW-0472">Membrane</keyword>
<dbReference type="Pfam" id="PF09972">
    <property type="entry name" value="DUF2207"/>
    <property type="match status" value="1"/>
</dbReference>
<gene>
    <name evidence="4" type="ORF">D2E26_1091</name>
</gene>
<feature type="transmembrane region" description="Helical" evidence="1">
    <location>
        <begin position="538"/>
        <end position="558"/>
    </location>
</feature>
<dbReference type="Pfam" id="PF20990">
    <property type="entry name" value="DUF2207_C"/>
    <property type="match status" value="1"/>
</dbReference>
<keyword evidence="1" id="KW-0812">Transmembrane</keyword>
<dbReference type="InterPro" id="IPR048389">
    <property type="entry name" value="YciQ-like_C"/>
</dbReference>
<dbReference type="Proteomes" id="UP000287609">
    <property type="component" value="Unassembled WGS sequence"/>
</dbReference>
<keyword evidence="1" id="KW-1133">Transmembrane helix</keyword>
<keyword evidence="5" id="KW-1185">Reference proteome</keyword>
<feature type="transmembrane region" description="Helical" evidence="1">
    <location>
        <begin position="12"/>
        <end position="32"/>
    </location>
</feature>
<organism evidence="4 5">
    <name type="scientific">Bifidobacterium dolichotidis</name>
    <dbReference type="NCBI Taxonomy" id="2306976"/>
    <lineage>
        <taxon>Bacteria</taxon>
        <taxon>Bacillati</taxon>
        <taxon>Actinomycetota</taxon>
        <taxon>Actinomycetes</taxon>
        <taxon>Bifidobacteriales</taxon>
        <taxon>Bifidobacteriaceae</taxon>
        <taxon>Bifidobacterium</taxon>
    </lineage>
</organism>
<feature type="transmembrane region" description="Helical" evidence="1">
    <location>
        <begin position="564"/>
        <end position="585"/>
    </location>
</feature>
<feature type="domain" description="Predicted membrane protein YciQ-like C-terminal" evidence="3">
    <location>
        <begin position="363"/>
        <end position="689"/>
    </location>
</feature>
<accession>A0A430FQC9</accession>
<evidence type="ECO:0000259" key="3">
    <source>
        <dbReference type="Pfam" id="PF20990"/>
    </source>
</evidence>
<sequence length="785" mass="84978">MPKKFNVSARAGIALLIAVVLTVVAMGIAWVVHSDADGADLRYTSADYDVTVQDNGDLRISQTIDIHLDKRESDDQVKPWKQMYQQYKLNSKNLLDITDISVTDLSTNHKYTQSAPVVASMESDALWDQQHAGTWYIADVSGGDSDQRPYTPISRPTTGAERAERKTVEIGWNIPITESAESLKFRIDMTWRGMGTSYNDITSIKWEPFGASNQTPIRDLSIKLRMPSMCTASNSLTGNYRDGKSADCRTWVHYSKNATTQLDDGMLVIHAINVPVDTYLDVVALWPTVSGDEAQRRVHKDYRAVLEKLEMQEESDWQQQQQKQAQLKVVSWILVAVGGLALGIFGVVRAMKLQKYASYLGGIEYYRDPLSITPASAAVLCKVLTTGTELGAESEQMGSTMLSLISRGFVGVYPGPASMYAGYDMSKVNPAGLAQFAEQRFAADPKLAKNKTSTIVLLPMCFDDAAVAQLSASEQALLDMLKYVCLLLNNTPVFDMKTMTKQMRKHDSQSLKKLNAFKKACQDEVDALHAVTDVRGGGFVCSILACILGIVSMFMFVVGGAGNVALAVLISFPILLLGLIGSMIMPTRVFTGQPEVNAVDAMQMAANNSGAAAGVPGAPATTAVSTTHVPSFAQQGDGQKLAGQVQGLYRYLTEFSDFSDRGVPDLVLWDRYLVYATAFGVADKVLHQMRQAYPQLNDQSWLDANVNSPSSILYWSMRPHFYSSSTMSMADTMGMGGFNDLGSMLSSSFSEVSSTIRSASGGGGFSGGSFGGSGGGGGGGSFGGR</sequence>